<evidence type="ECO:0000259" key="2">
    <source>
        <dbReference type="PROSITE" id="PS51176"/>
    </source>
</evidence>
<dbReference type="GO" id="GO:0070403">
    <property type="term" value="F:NAD+ binding"/>
    <property type="evidence" value="ECO:0007669"/>
    <property type="project" value="InterPro"/>
</dbReference>
<dbReference type="AlphaFoldDB" id="X0X5L5"/>
<proteinExistence type="predicted"/>
<dbReference type="EMBL" id="BARS01039557">
    <property type="protein sequence ID" value="GAG20296.1"/>
    <property type="molecule type" value="Genomic_DNA"/>
</dbReference>
<dbReference type="InterPro" id="IPR036291">
    <property type="entry name" value="NAD(P)-bd_dom_sf"/>
</dbReference>
<comment type="caution">
    <text evidence="3">The sequence shown here is derived from an EMBL/GenBank/DDBJ whole genome shotgun (WGS) entry which is preliminary data.</text>
</comment>
<protein>
    <recommendedName>
        <fullName evidence="2">Prephenate/arogenate dehydrogenase domain-containing protein</fullName>
    </recommendedName>
</protein>
<gene>
    <name evidence="3" type="ORF">S01H1_60397</name>
</gene>
<evidence type="ECO:0000256" key="1">
    <source>
        <dbReference type="ARBA" id="ARBA00023002"/>
    </source>
</evidence>
<dbReference type="PANTHER" id="PTHR21363:SF0">
    <property type="entry name" value="PREPHENATE DEHYDROGENASE [NADP(+)]"/>
    <property type="match status" value="1"/>
</dbReference>
<dbReference type="FunFam" id="3.40.50.720:FF:000208">
    <property type="entry name" value="Prephenate dehydrogenase"/>
    <property type="match status" value="1"/>
</dbReference>
<dbReference type="InterPro" id="IPR003099">
    <property type="entry name" value="Prephen_DH"/>
</dbReference>
<dbReference type="GO" id="GO:0008977">
    <property type="term" value="F:prephenate dehydrogenase (NAD+) activity"/>
    <property type="evidence" value="ECO:0007669"/>
    <property type="project" value="InterPro"/>
</dbReference>
<dbReference type="SUPFAM" id="SSF51735">
    <property type="entry name" value="NAD(P)-binding Rossmann-fold domains"/>
    <property type="match status" value="1"/>
</dbReference>
<dbReference type="InterPro" id="IPR050812">
    <property type="entry name" value="Preph/Arog_dehydrog"/>
</dbReference>
<dbReference type="PANTHER" id="PTHR21363">
    <property type="entry name" value="PREPHENATE DEHYDROGENASE"/>
    <property type="match status" value="1"/>
</dbReference>
<feature type="domain" description="Prephenate/arogenate dehydrogenase" evidence="2">
    <location>
        <begin position="3"/>
        <end position="145"/>
    </location>
</feature>
<evidence type="ECO:0000313" key="3">
    <source>
        <dbReference type="EMBL" id="GAG20296.1"/>
    </source>
</evidence>
<sequence>MVRRVAIIGLGLIGGSIGLALKRTGPGETELVGYVRSPEAADKALRLAVVDRVEDDLRVAVDKADIVILATPVMAIKEILAQIGPHLPYGCVVTDTASTKAKVMEWAEEYLPPTVDFIGGHPMAGKEFSGIEAAEASLFEGCIYC</sequence>
<accession>X0X5L5</accession>
<dbReference type="GO" id="GO:0006571">
    <property type="term" value="P:tyrosine biosynthetic process"/>
    <property type="evidence" value="ECO:0007669"/>
    <property type="project" value="InterPro"/>
</dbReference>
<dbReference type="Pfam" id="PF02153">
    <property type="entry name" value="PDH_N"/>
    <property type="match status" value="1"/>
</dbReference>
<dbReference type="GO" id="GO:0004665">
    <property type="term" value="F:prephenate dehydrogenase (NADP+) activity"/>
    <property type="evidence" value="ECO:0007669"/>
    <property type="project" value="InterPro"/>
</dbReference>
<dbReference type="InterPro" id="IPR046826">
    <property type="entry name" value="PDH_N"/>
</dbReference>
<dbReference type="Gene3D" id="3.40.50.720">
    <property type="entry name" value="NAD(P)-binding Rossmann-like Domain"/>
    <property type="match status" value="1"/>
</dbReference>
<name>X0X5L5_9ZZZZ</name>
<reference evidence="3" key="1">
    <citation type="journal article" date="2014" name="Front. Microbiol.">
        <title>High frequency of phylogenetically diverse reductive dehalogenase-homologous genes in deep subseafloor sedimentary metagenomes.</title>
        <authorList>
            <person name="Kawai M."/>
            <person name="Futagami T."/>
            <person name="Toyoda A."/>
            <person name="Takaki Y."/>
            <person name="Nishi S."/>
            <person name="Hori S."/>
            <person name="Arai W."/>
            <person name="Tsubouchi T."/>
            <person name="Morono Y."/>
            <person name="Uchiyama I."/>
            <person name="Ito T."/>
            <person name="Fujiyama A."/>
            <person name="Inagaki F."/>
            <person name="Takami H."/>
        </authorList>
    </citation>
    <scope>NUCLEOTIDE SEQUENCE</scope>
    <source>
        <strain evidence="3">Expedition CK06-06</strain>
    </source>
</reference>
<dbReference type="PROSITE" id="PS51176">
    <property type="entry name" value="PDH_ADH"/>
    <property type="match status" value="1"/>
</dbReference>
<keyword evidence="1" id="KW-0560">Oxidoreductase</keyword>
<feature type="non-terminal residue" evidence="3">
    <location>
        <position position="145"/>
    </location>
</feature>
<organism evidence="3">
    <name type="scientific">marine sediment metagenome</name>
    <dbReference type="NCBI Taxonomy" id="412755"/>
    <lineage>
        <taxon>unclassified sequences</taxon>
        <taxon>metagenomes</taxon>
        <taxon>ecological metagenomes</taxon>
    </lineage>
</organism>